<dbReference type="PROSITE" id="PS51257">
    <property type="entry name" value="PROKAR_LIPOPROTEIN"/>
    <property type="match status" value="1"/>
</dbReference>
<accession>A0A415DT74</accession>
<dbReference type="InterPro" id="IPR013783">
    <property type="entry name" value="Ig-like_fold"/>
</dbReference>
<feature type="domain" description="Bacterial repeat" evidence="2">
    <location>
        <begin position="555"/>
        <end position="627"/>
    </location>
</feature>
<dbReference type="EMBL" id="QRMS01000010">
    <property type="protein sequence ID" value="RHJ83108.1"/>
    <property type="molecule type" value="Genomic_DNA"/>
</dbReference>
<dbReference type="Gene3D" id="2.60.40.10">
    <property type="entry name" value="Immunoglobulins"/>
    <property type="match status" value="1"/>
</dbReference>
<dbReference type="InterPro" id="IPR036116">
    <property type="entry name" value="FN3_sf"/>
</dbReference>
<evidence type="ECO:0000256" key="1">
    <source>
        <dbReference type="SAM" id="SignalP"/>
    </source>
</evidence>
<keyword evidence="1" id="KW-0732">Signal</keyword>
<dbReference type="AlphaFoldDB" id="A0A415DT74"/>
<evidence type="ECO:0000259" key="2">
    <source>
        <dbReference type="Pfam" id="PF18998"/>
    </source>
</evidence>
<feature type="chain" id="PRO_5019027237" description="Bacterial repeat domain-containing protein" evidence="1">
    <location>
        <begin position="27"/>
        <end position="907"/>
    </location>
</feature>
<proteinExistence type="predicted"/>
<dbReference type="RefSeq" id="WP_118336697.1">
    <property type="nucleotide sequence ID" value="NZ_AP025567.1"/>
</dbReference>
<protein>
    <recommendedName>
        <fullName evidence="2">Bacterial repeat domain-containing protein</fullName>
    </recommendedName>
</protein>
<dbReference type="STRING" id="1776384.GCA_900086585_00321"/>
<dbReference type="Pfam" id="PF18998">
    <property type="entry name" value="Flg_new_2"/>
    <property type="match status" value="1"/>
</dbReference>
<feature type="signal peptide" evidence="1">
    <location>
        <begin position="1"/>
        <end position="26"/>
    </location>
</feature>
<reference evidence="3 4" key="1">
    <citation type="submission" date="2018-08" db="EMBL/GenBank/DDBJ databases">
        <title>A genome reference for cultivated species of the human gut microbiota.</title>
        <authorList>
            <person name="Zou Y."/>
            <person name="Xue W."/>
            <person name="Luo G."/>
        </authorList>
    </citation>
    <scope>NUCLEOTIDE SEQUENCE [LARGE SCALE GENOMIC DNA]</scope>
    <source>
        <strain evidence="3 4">AM07-24</strain>
    </source>
</reference>
<keyword evidence="4" id="KW-1185">Reference proteome</keyword>
<dbReference type="OrthoDB" id="7294637at2"/>
<sequence length="907" mass="96308">MKSCYKLLSILMILILITGCSSISYAVEDSKTEPQIKLENNTLYTYGVPILIKKDKAGDTNVYRDDGSQELLKEKVGNLTIYGGGKNESITGNVSITVEGASYSRIYGGGWSDGSKAADVQGNVSITVKGNTNANTIYGGGYAIAKNGNASANVSGTVTVNVPAVPKSNHEFFYGGGSAQVTGKYDAAANVGQVRLHAIGRIREVNGGGSATVDKTAAGNAEAVVKSSVSLQLEKADIREVYSGGYASGPNATAHVGSVETKVDDSEVMILIGGGRANDGGQADVAGSAKIHLKDCSNLYGYVHGGGNASSGGSAKTGSVELQIENCIIPIDEQFGSLVAGSVISGGSASGEGANADISGPVQLSISGGSGAGNIYGSGEASDGGSAVTGESQINITDYEGCNYAGYEETFHATIYAGGDVDSGKGSTATADACRVEINDSILENVWGGMIVSNKNPESIAGESDLLLYQSKVTNTITCFDTITLNQPQHLTAFLYKGENRPTQLIAQGFSQGDILITCDDTDSAADWFSLQNGTLSYEVGESASIWKIGNLTNTITATAGEHGAISPSGTCTVNQGEDAEFKITPDSGYRILTVEVDGKTVELSDGTYRFTDVKEDHRIHAEFETIANPAPPYIPPAPPTPDIEAPTVSMEASKEVTDSLLDDQDLQDIKNGSKVSFKLEATVVPEKDLDAVISKALEAHLQDSGQTVAANLDINLIKVKDNVESKVSNAAKKVRVIVQIPETFLDESGLRQFSLIRLHKLENGAIKTDLLPDLDDDPATVTVETDLFSVYTLVYREEDPMKNARLAKGVKATTLKLSSSRRHGSITVKWVKSKGFKVDGYEVFRSTKKNSGYGTKPFYKTTKRSYKNTKRLRKGTRYYYKVRGYRTIGGTKFYTKWSNKAYRVAI</sequence>
<comment type="caution">
    <text evidence="3">The sequence shown here is derived from an EMBL/GenBank/DDBJ whole genome shotgun (WGS) entry which is preliminary data.</text>
</comment>
<dbReference type="SUPFAM" id="SSF49265">
    <property type="entry name" value="Fibronectin type III"/>
    <property type="match status" value="1"/>
</dbReference>
<organism evidence="3 4">
    <name type="scientific">Emergencia timonensis</name>
    <dbReference type="NCBI Taxonomy" id="1776384"/>
    <lineage>
        <taxon>Bacteria</taxon>
        <taxon>Bacillati</taxon>
        <taxon>Bacillota</taxon>
        <taxon>Clostridia</taxon>
        <taxon>Peptostreptococcales</taxon>
        <taxon>Anaerovoracaceae</taxon>
        <taxon>Emergencia</taxon>
    </lineage>
</organism>
<evidence type="ECO:0000313" key="4">
    <source>
        <dbReference type="Proteomes" id="UP000284841"/>
    </source>
</evidence>
<gene>
    <name evidence="3" type="ORF">DW099_19110</name>
</gene>
<evidence type="ECO:0000313" key="3">
    <source>
        <dbReference type="EMBL" id="RHJ83108.1"/>
    </source>
</evidence>
<dbReference type="Proteomes" id="UP000284841">
    <property type="component" value="Unassembled WGS sequence"/>
</dbReference>
<dbReference type="InterPro" id="IPR044060">
    <property type="entry name" value="Bacterial_rp_domain"/>
</dbReference>
<name>A0A415DT74_9FIRM</name>